<keyword evidence="2" id="KW-0808">Transferase</keyword>
<dbReference type="GO" id="GO:0033819">
    <property type="term" value="F:lipoyl(octanoyl) transferase activity"/>
    <property type="evidence" value="ECO:0007669"/>
    <property type="project" value="InterPro"/>
</dbReference>
<dbReference type="EC" id="2.3.1.181" evidence="2"/>
<comment type="similarity">
    <text evidence="1 2">Belongs to the LipB family.</text>
</comment>
<proteinExistence type="inferred from homology"/>
<dbReference type="PANTHER" id="PTHR10993:SF7">
    <property type="entry name" value="LIPOYLTRANSFERASE 2, MITOCHONDRIAL-RELATED"/>
    <property type="match status" value="1"/>
</dbReference>
<gene>
    <name evidence="4" type="ORF">J8A68_005208</name>
</gene>
<comment type="pathway">
    <text evidence="2">Protein modification; protein lipoylation via endogenous pathway; protein N(6)-(lipoyl)lysine from octanoyl-[acyl-carrier-protein]: step 1/2.</text>
</comment>
<protein>
    <recommendedName>
        <fullName evidence="2">Octanoyltransferase</fullName>
        <ecNumber evidence="2">2.3.1.181</ecNumber>
    </recommendedName>
</protein>
<dbReference type="RefSeq" id="XP_049261549.1">
    <property type="nucleotide sequence ID" value="XM_049409249.1"/>
</dbReference>
<dbReference type="GO" id="GO:0009249">
    <property type="term" value="P:protein lipoylation"/>
    <property type="evidence" value="ECO:0007669"/>
    <property type="project" value="InterPro"/>
</dbReference>
<keyword evidence="5" id="KW-1185">Reference proteome</keyword>
<dbReference type="AlphaFoldDB" id="A0A8J5QHK4"/>
<evidence type="ECO:0000259" key="3">
    <source>
        <dbReference type="PROSITE" id="PS51733"/>
    </source>
</evidence>
<dbReference type="InterPro" id="IPR000544">
    <property type="entry name" value="Octanoyltransferase"/>
</dbReference>
<dbReference type="InterPro" id="IPR020605">
    <property type="entry name" value="Octanoyltransferase_CS"/>
</dbReference>
<dbReference type="PIRSF" id="PIRSF016262">
    <property type="entry name" value="LPLase"/>
    <property type="match status" value="1"/>
</dbReference>
<feature type="domain" description="BPL/LPL catalytic" evidence="3">
    <location>
        <begin position="42"/>
        <end position="228"/>
    </location>
</feature>
<dbReference type="Pfam" id="PF21948">
    <property type="entry name" value="LplA-B_cat"/>
    <property type="match status" value="1"/>
</dbReference>
<comment type="function">
    <text evidence="2">Catalyzes the transfer of endogenously produced octanoic acid from octanoyl-acyl-carrier-protein onto the lipoyl domains of lipoate-dependent enzymes. Lipoyl-ACP can also act as a substrate although octanoyl-ACP is likely to be the physiological substrate.</text>
</comment>
<dbReference type="GeneID" id="73472008"/>
<organism evidence="4 5">
    <name type="scientific">[Candida] subhashii</name>
    <dbReference type="NCBI Taxonomy" id="561895"/>
    <lineage>
        <taxon>Eukaryota</taxon>
        <taxon>Fungi</taxon>
        <taxon>Dikarya</taxon>
        <taxon>Ascomycota</taxon>
        <taxon>Saccharomycotina</taxon>
        <taxon>Pichiomycetes</taxon>
        <taxon>Debaryomycetaceae</taxon>
        <taxon>Spathaspora</taxon>
    </lineage>
</organism>
<dbReference type="PROSITE" id="PS01313">
    <property type="entry name" value="LIPB"/>
    <property type="match status" value="1"/>
</dbReference>
<sequence length="237" mass="26774">MDANLDFKTAEFKLRQMELRSKKNNTELNEETKAVISKIRDLQPLPTILTFEFNNVYAGGLKSKQEIGPELVKRFETLGCEYHQLDRGGQVTWHGQGQLVAYSLVDLKAFEKLSAKCFVSRVLLDSITKLLDKNFGIQSSVTENPGVWVTPNDKIASVGIRVKRGVTEYGISLNVDPNLKFLNTFEMCGLKQKRATSIREQKPESEVAVKDVAHMFVREVAEVLSMDRIEYVSGDKL</sequence>
<comment type="caution">
    <text evidence="4">The sequence shown here is derived from an EMBL/GenBank/DDBJ whole genome shotgun (WGS) entry which is preliminary data.</text>
</comment>
<reference evidence="4 5" key="1">
    <citation type="journal article" date="2021" name="DNA Res.">
        <title>Genome analysis of Candida subhashii reveals its hybrid nature and dual mitochondrial genome conformations.</title>
        <authorList>
            <person name="Mixao V."/>
            <person name="Hegedusova E."/>
            <person name="Saus E."/>
            <person name="Pryszcz L.P."/>
            <person name="Cillingova A."/>
            <person name="Nosek J."/>
            <person name="Gabaldon T."/>
        </authorList>
    </citation>
    <scope>NUCLEOTIDE SEQUENCE [LARGE SCALE GENOMIC DNA]</scope>
    <source>
        <strain evidence="4 5">CBS 10753</strain>
    </source>
</reference>
<name>A0A8J5QHK4_9ASCO</name>
<accession>A0A8J5QHK4</accession>
<evidence type="ECO:0000313" key="4">
    <source>
        <dbReference type="EMBL" id="KAG7661316.1"/>
    </source>
</evidence>
<keyword evidence="2" id="KW-0012">Acyltransferase</keyword>
<dbReference type="InterPro" id="IPR004143">
    <property type="entry name" value="BPL_LPL_catalytic"/>
</dbReference>
<dbReference type="EMBL" id="JAGSYN010000222">
    <property type="protein sequence ID" value="KAG7661316.1"/>
    <property type="molecule type" value="Genomic_DNA"/>
</dbReference>
<dbReference type="PROSITE" id="PS51733">
    <property type="entry name" value="BPL_LPL_CATALYTIC"/>
    <property type="match status" value="1"/>
</dbReference>
<dbReference type="PANTHER" id="PTHR10993">
    <property type="entry name" value="OCTANOYLTRANSFERASE"/>
    <property type="match status" value="1"/>
</dbReference>
<evidence type="ECO:0000313" key="5">
    <source>
        <dbReference type="Proteomes" id="UP000694255"/>
    </source>
</evidence>
<evidence type="ECO:0000256" key="1">
    <source>
        <dbReference type="ARBA" id="ARBA00007907"/>
    </source>
</evidence>
<comment type="catalytic activity">
    <reaction evidence="2">
        <text>octanoyl-[ACP] + L-lysyl-[protein] = N(6)-octanoyl-L-lysyl-[protein] + holo-[ACP] + H(+)</text>
        <dbReference type="Rhea" id="RHEA:17665"/>
        <dbReference type="Rhea" id="RHEA-COMP:9636"/>
        <dbReference type="Rhea" id="RHEA-COMP:9685"/>
        <dbReference type="Rhea" id="RHEA-COMP:9752"/>
        <dbReference type="Rhea" id="RHEA-COMP:9928"/>
        <dbReference type="ChEBI" id="CHEBI:15378"/>
        <dbReference type="ChEBI" id="CHEBI:29969"/>
        <dbReference type="ChEBI" id="CHEBI:64479"/>
        <dbReference type="ChEBI" id="CHEBI:78463"/>
        <dbReference type="ChEBI" id="CHEBI:78809"/>
        <dbReference type="EC" id="2.3.1.181"/>
    </reaction>
</comment>
<dbReference type="OrthoDB" id="19908at2759"/>
<dbReference type="Proteomes" id="UP000694255">
    <property type="component" value="Unassembled WGS sequence"/>
</dbReference>
<dbReference type="NCBIfam" id="TIGR00214">
    <property type="entry name" value="lipB"/>
    <property type="match status" value="1"/>
</dbReference>
<evidence type="ECO:0000256" key="2">
    <source>
        <dbReference type="PIRNR" id="PIRNR016262"/>
    </source>
</evidence>